<evidence type="ECO:0000313" key="5">
    <source>
        <dbReference type="Proteomes" id="UP000504640"/>
    </source>
</evidence>
<proteinExistence type="inferred from homology"/>
<evidence type="ECO:0000256" key="3">
    <source>
        <dbReference type="ARBA" id="ARBA00023027"/>
    </source>
</evidence>
<dbReference type="InterPro" id="IPR050177">
    <property type="entry name" value="Lipid_A_modif_metabolic_enz"/>
</dbReference>
<feature type="domain" description="3-beta hydroxysteroid dehydrogenase/isomerase" evidence="4">
    <location>
        <begin position="7"/>
        <end position="126"/>
    </location>
</feature>
<reference evidence="6" key="1">
    <citation type="submission" date="2025-08" db="UniProtKB">
        <authorList>
            <consortium name="RefSeq"/>
        </authorList>
    </citation>
    <scope>IDENTIFICATION</scope>
    <source>
        <tissue evidence="6">Blood</tissue>
    </source>
</reference>
<dbReference type="AlphaFoldDB" id="A0A6J3HCE9"/>
<keyword evidence="5" id="KW-1185">Reference proteome</keyword>
<dbReference type="InterPro" id="IPR036291">
    <property type="entry name" value="NAD(P)-bd_dom_sf"/>
</dbReference>
<dbReference type="GO" id="GO:0006694">
    <property type="term" value="P:steroid biosynthetic process"/>
    <property type="evidence" value="ECO:0007669"/>
    <property type="project" value="InterPro"/>
</dbReference>
<evidence type="ECO:0000256" key="2">
    <source>
        <dbReference type="ARBA" id="ARBA00023002"/>
    </source>
</evidence>
<evidence type="ECO:0000256" key="1">
    <source>
        <dbReference type="ARBA" id="ARBA00009219"/>
    </source>
</evidence>
<dbReference type="PANTHER" id="PTHR43245:SF51">
    <property type="entry name" value="SHORT CHAIN DEHYDROGENASE_REDUCTASE FAMILY 42E, MEMBER 2"/>
    <property type="match status" value="1"/>
</dbReference>
<dbReference type="Pfam" id="PF01073">
    <property type="entry name" value="3Beta_HSD"/>
    <property type="match status" value="1"/>
</dbReference>
<protein>
    <submittedName>
        <fullName evidence="6">3 beta-hydroxysteroid dehydrogenase/Delta 5--&gt;4-isomerase type 1-like</fullName>
    </submittedName>
</protein>
<evidence type="ECO:0000313" key="6">
    <source>
        <dbReference type="RefSeq" id="XP_032127886.1"/>
    </source>
</evidence>
<keyword evidence="2" id="KW-0560">Oxidoreductase</keyword>
<gene>
    <name evidence="6" type="primary">LOC116545453</name>
</gene>
<dbReference type="InterPro" id="IPR002225">
    <property type="entry name" value="3Beta_OHSteriod_DH/Estase"/>
</dbReference>
<dbReference type="GeneID" id="116545453"/>
<comment type="similarity">
    <text evidence="1">Belongs to the 3-beta-HSD family.</text>
</comment>
<dbReference type="RefSeq" id="XP_032127886.1">
    <property type="nucleotide sequence ID" value="XM_032271995.1"/>
</dbReference>
<dbReference type="PANTHER" id="PTHR43245">
    <property type="entry name" value="BIFUNCTIONAL POLYMYXIN RESISTANCE PROTEIN ARNA"/>
    <property type="match status" value="1"/>
</dbReference>
<dbReference type="GO" id="GO:0016616">
    <property type="term" value="F:oxidoreductase activity, acting on the CH-OH group of donors, NAD or NADP as acceptor"/>
    <property type="evidence" value="ECO:0007669"/>
    <property type="project" value="InterPro"/>
</dbReference>
<sequence length="221" mass="24612">MTGWSCLVTGAGGFLGQRIIRLLVEEKELKEIRALDKAFRPELREEFSKLQSKIKLTMLEGDILDKSCLKRACQDITVVIHTASIIDVLGAIHRESIMNVNVKGTQLLLETCVHASVPVFIYTSTHFSRKGQQNSELADFLAGHWATELTIYSSLETPTSRLPKAIAACPSLPPAILFPCQPRNGSSSRSSKLFAPLQRVFKEVITPSASPEHVFHERWQV</sequence>
<dbReference type="Gene3D" id="3.40.50.720">
    <property type="entry name" value="NAD(P)-binding Rossmann-like Domain"/>
    <property type="match status" value="1"/>
</dbReference>
<organism evidence="5 6">
    <name type="scientific">Sapajus apella</name>
    <name type="common">Brown-capped capuchin</name>
    <name type="synonym">Cebus apella</name>
    <dbReference type="NCBI Taxonomy" id="9515"/>
    <lineage>
        <taxon>Eukaryota</taxon>
        <taxon>Metazoa</taxon>
        <taxon>Chordata</taxon>
        <taxon>Craniata</taxon>
        <taxon>Vertebrata</taxon>
        <taxon>Euteleostomi</taxon>
        <taxon>Mammalia</taxon>
        <taxon>Eutheria</taxon>
        <taxon>Euarchontoglires</taxon>
        <taxon>Primates</taxon>
        <taxon>Haplorrhini</taxon>
        <taxon>Platyrrhini</taxon>
        <taxon>Cebidae</taxon>
        <taxon>Cebinae</taxon>
        <taxon>Sapajus</taxon>
    </lineage>
</organism>
<name>A0A6J3HCE9_SAPAP</name>
<dbReference type="Proteomes" id="UP000504640">
    <property type="component" value="Unplaced"/>
</dbReference>
<evidence type="ECO:0000259" key="4">
    <source>
        <dbReference type="Pfam" id="PF01073"/>
    </source>
</evidence>
<dbReference type="SUPFAM" id="SSF51735">
    <property type="entry name" value="NAD(P)-binding Rossmann-fold domains"/>
    <property type="match status" value="1"/>
</dbReference>
<keyword evidence="3" id="KW-0520">NAD</keyword>
<accession>A0A6J3HCE9</accession>